<gene>
    <name evidence="1" type="ORF">EYF80_019820</name>
</gene>
<proteinExistence type="predicted"/>
<comment type="caution">
    <text evidence="1">The sequence shown here is derived from an EMBL/GenBank/DDBJ whole genome shotgun (WGS) entry which is preliminary data.</text>
</comment>
<keyword evidence="2" id="KW-1185">Reference proteome</keyword>
<dbReference type="EMBL" id="SRLO01000169">
    <property type="protein sequence ID" value="TNN69947.1"/>
    <property type="molecule type" value="Genomic_DNA"/>
</dbReference>
<evidence type="ECO:0000313" key="1">
    <source>
        <dbReference type="EMBL" id="TNN69947.1"/>
    </source>
</evidence>
<evidence type="ECO:0000313" key="2">
    <source>
        <dbReference type="Proteomes" id="UP000314294"/>
    </source>
</evidence>
<sequence length="255" mass="26732">MSAFLGQTEGFIIPCVCCGAGGWYAPAEGAKPPWHRPRGVPAGPAWAGKQMSQSCTFVFCDLGMSLAVFVFGFLGKPVCERLSLGNVALLADGGQRGSSWCDVSLRTARVARGGAGRPMSCSGVRIGTFGRGGSCSSLAANTSLVQYANELARGQGARDDGGLGGKLPQHSFTQDTPRLVFKTNSDVLAPRPLVKRTISAQPLDPPHATAFSLAKAVAFFRFLFDLFHICNLFLSSAAQNSLALLCGPVGPRPVP</sequence>
<dbReference type="AlphaFoldDB" id="A0A4Z2HW77"/>
<organism evidence="1 2">
    <name type="scientific">Liparis tanakae</name>
    <name type="common">Tanaka's snailfish</name>
    <dbReference type="NCBI Taxonomy" id="230148"/>
    <lineage>
        <taxon>Eukaryota</taxon>
        <taxon>Metazoa</taxon>
        <taxon>Chordata</taxon>
        <taxon>Craniata</taxon>
        <taxon>Vertebrata</taxon>
        <taxon>Euteleostomi</taxon>
        <taxon>Actinopterygii</taxon>
        <taxon>Neopterygii</taxon>
        <taxon>Teleostei</taxon>
        <taxon>Neoteleostei</taxon>
        <taxon>Acanthomorphata</taxon>
        <taxon>Eupercaria</taxon>
        <taxon>Perciformes</taxon>
        <taxon>Cottioidei</taxon>
        <taxon>Cottales</taxon>
        <taxon>Liparidae</taxon>
        <taxon>Liparis</taxon>
    </lineage>
</organism>
<dbReference type="Proteomes" id="UP000314294">
    <property type="component" value="Unassembled WGS sequence"/>
</dbReference>
<protein>
    <submittedName>
        <fullName evidence="1">Uncharacterized protein</fullName>
    </submittedName>
</protein>
<reference evidence="1 2" key="1">
    <citation type="submission" date="2019-03" db="EMBL/GenBank/DDBJ databases">
        <title>First draft genome of Liparis tanakae, snailfish: a comprehensive survey of snailfish specific genes.</title>
        <authorList>
            <person name="Kim W."/>
            <person name="Song I."/>
            <person name="Jeong J.-H."/>
            <person name="Kim D."/>
            <person name="Kim S."/>
            <person name="Ryu S."/>
            <person name="Song J.Y."/>
            <person name="Lee S.K."/>
        </authorList>
    </citation>
    <scope>NUCLEOTIDE SEQUENCE [LARGE SCALE GENOMIC DNA]</scope>
    <source>
        <tissue evidence="1">Muscle</tissue>
    </source>
</reference>
<name>A0A4Z2HW77_9TELE</name>
<accession>A0A4Z2HW77</accession>